<dbReference type="EMBL" id="AWUE01022838">
    <property type="protein sequence ID" value="OMO55812.1"/>
    <property type="molecule type" value="Genomic_DNA"/>
</dbReference>
<name>A0A1R3GCL5_9ROSI</name>
<proteinExistence type="predicted"/>
<evidence type="ECO:0000313" key="2">
    <source>
        <dbReference type="Proteomes" id="UP000187203"/>
    </source>
</evidence>
<keyword evidence="2" id="KW-1185">Reference proteome</keyword>
<organism evidence="1 2">
    <name type="scientific">Corchorus olitorius</name>
    <dbReference type="NCBI Taxonomy" id="93759"/>
    <lineage>
        <taxon>Eukaryota</taxon>
        <taxon>Viridiplantae</taxon>
        <taxon>Streptophyta</taxon>
        <taxon>Embryophyta</taxon>
        <taxon>Tracheophyta</taxon>
        <taxon>Spermatophyta</taxon>
        <taxon>Magnoliopsida</taxon>
        <taxon>eudicotyledons</taxon>
        <taxon>Gunneridae</taxon>
        <taxon>Pentapetalae</taxon>
        <taxon>rosids</taxon>
        <taxon>malvids</taxon>
        <taxon>Malvales</taxon>
        <taxon>Malvaceae</taxon>
        <taxon>Grewioideae</taxon>
        <taxon>Apeibeae</taxon>
        <taxon>Corchorus</taxon>
    </lineage>
</organism>
<comment type="caution">
    <text evidence="1">The sequence shown here is derived from an EMBL/GenBank/DDBJ whole genome shotgun (WGS) entry which is preliminary data.</text>
</comment>
<dbReference type="AlphaFoldDB" id="A0A1R3GCL5"/>
<accession>A0A1R3GCL5</accession>
<reference evidence="2" key="1">
    <citation type="submission" date="2013-09" db="EMBL/GenBank/DDBJ databases">
        <title>Corchorus olitorius genome sequencing.</title>
        <authorList>
            <person name="Alam M."/>
            <person name="Haque M.S."/>
            <person name="Islam M.S."/>
            <person name="Emdad E.M."/>
            <person name="Islam M.M."/>
            <person name="Ahmed B."/>
            <person name="Halim A."/>
            <person name="Hossen Q.M.M."/>
            <person name="Hossain M.Z."/>
            <person name="Ahmed R."/>
            <person name="Khan M.M."/>
            <person name="Islam R."/>
            <person name="Rashid M.M."/>
            <person name="Khan S.A."/>
            <person name="Rahman M.S."/>
            <person name="Alam M."/>
            <person name="Yahiya A.S."/>
            <person name="Khan M.S."/>
            <person name="Azam M.S."/>
            <person name="Haque T."/>
            <person name="Lashkar M.Z.H."/>
            <person name="Akhand A.I."/>
            <person name="Morshed G."/>
            <person name="Roy S."/>
            <person name="Uddin K.S."/>
            <person name="Rabeya T."/>
            <person name="Hossain A.S."/>
            <person name="Chowdhury A."/>
            <person name="Snigdha A.R."/>
            <person name="Mortoza M.S."/>
            <person name="Matin S.A."/>
            <person name="Hoque S.M.E."/>
            <person name="Islam M.K."/>
            <person name="Roy D.K."/>
            <person name="Haider R."/>
            <person name="Moosa M.M."/>
            <person name="Elias S.M."/>
            <person name="Hasan A.M."/>
            <person name="Jahan S."/>
            <person name="Shafiuddin M."/>
            <person name="Mahmood N."/>
            <person name="Shommy N.S."/>
        </authorList>
    </citation>
    <scope>NUCLEOTIDE SEQUENCE [LARGE SCALE GENOMIC DNA]</scope>
    <source>
        <strain evidence="2">cv. O-4</strain>
    </source>
</reference>
<evidence type="ECO:0000313" key="1">
    <source>
        <dbReference type="EMBL" id="OMO55812.1"/>
    </source>
</evidence>
<sequence length="59" mass="6410">MYSDLTIRPSDELKSDVDDAELAEKSSQLNITCLVGTLVACSEPIMSCHIGMKTPLILL</sequence>
<dbReference type="Proteomes" id="UP000187203">
    <property type="component" value="Unassembled WGS sequence"/>
</dbReference>
<protein>
    <submittedName>
        <fullName evidence="1">Uncharacterized protein</fullName>
    </submittedName>
</protein>
<gene>
    <name evidence="1" type="ORF">COLO4_35863</name>
</gene>